<feature type="compositionally biased region" description="Basic and acidic residues" evidence="1">
    <location>
        <begin position="1272"/>
        <end position="1291"/>
    </location>
</feature>
<feature type="compositionally biased region" description="Low complexity" evidence="1">
    <location>
        <begin position="2236"/>
        <end position="2248"/>
    </location>
</feature>
<dbReference type="SMART" id="SM01293">
    <property type="entry name" value="DUF3402"/>
    <property type="match status" value="1"/>
</dbReference>
<accession>A0A0G4FMG3</accession>
<feature type="compositionally biased region" description="Basic and acidic residues" evidence="1">
    <location>
        <begin position="2678"/>
        <end position="2730"/>
    </location>
</feature>
<dbReference type="GO" id="GO:0007010">
    <property type="term" value="P:cytoskeleton organization"/>
    <property type="evidence" value="ECO:0007669"/>
    <property type="project" value="TreeGrafter"/>
</dbReference>
<feature type="compositionally biased region" description="Basic and acidic residues" evidence="1">
    <location>
        <begin position="2019"/>
        <end position="2036"/>
    </location>
</feature>
<feature type="compositionally biased region" description="Basic residues" evidence="1">
    <location>
        <begin position="2629"/>
        <end position="2638"/>
    </location>
</feature>
<feature type="compositionally biased region" description="Acidic residues" evidence="1">
    <location>
        <begin position="2644"/>
        <end position="2658"/>
    </location>
</feature>
<feature type="region of interest" description="Disordered" evidence="1">
    <location>
        <begin position="1"/>
        <end position="22"/>
    </location>
</feature>
<feature type="region of interest" description="Disordered" evidence="1">
    <location>
        <begin position="181"/>
        <end position="210"/>
    </location>
</feature>
<feature type="region of interest" description="Disordered" evidence="1">
    <location>
        <begin position="2975"/>
        <end position="3047"/>
    </location>
</feature>
<feature type="compositionally biased region" description="Basic and acidic residues" evidence="1">
    <location>
        <begin position="2599"/>
        <end position="2611"/>
    </location>
</feature>
<feature type="region of interest" description="Disordered" evidence="1">
    <location>
        <begin position="2297"/>
        <end position="2349"/>
    </location>
</feature>
<feature type="compositionally biased region" description="Polar residues" evidence="1">
    <location>
        <begin position="2104"/>
        <end position="2115"/>
    </location>
</feature>
<feature type="compositionally biased region" description="Acidic residues" evidence="1">
    <location>
        <begin position="1604"/>
        <end position="1614"/>
    </location>
</feature>
<feature type="region of interest" description="Disordered" evidence="1">
    <location>
        <begin position="383"/>
        <end position="480"/>
    </location>
</feature>
<feature type="region of interest" description="Disordered" evidence="1">
    <location>
        <begin position="1757"/>
        <end position="1812"/>
    </location>
</feature>
<feature type="compositionally biased region" description="Basic and acidic residues" evidence="1">
    <location>
        <begin position="412"/>
        <end position="433"/>
    </location>
</feature>
<proteinExistence type="predicted"/>
<evidence type="ECO:0000313" key="3">
    <source>
        <dbReference type="EMBL" id="CEM15313.1"/>
    </source>
</evidence>
<feature type="compositionally biased region" description="Low complexity" evidence="1">
    <location>
        <begin position="1533"/>
        <end position="1564"/>
    </location>
</feature>
<feature type="compositionally biased region" description="Basic and acidic residues" evidence="1">
    <location>
        <begin position="1092"/>
        <end position="1102"/>
    </location>
</feature>
<feature type="compositionally biased region" description="Acidic residues" evidence="1">
    <location>
        <begin position="1640"/>
        <end position="1651"/>
    </location>
</feature>
<feature type="compositionally biased region" description="Low complexity" evidence="1">
    <location>
        <begin position="2003"/>
        <end position="2018"/>
    </location>
</feature>
<feature type="compositionally biased region" description="Low complexity" evidence="1">
    <location>
        <begin position="1194"/>
        <end position="1204"/>
    </location>
</feature>
<feature type="region of interest" description="Disordered" evidence="1">
    <location>
        <begin position="1458"/>
        <end position="1669"/>
    </location>
</feature>
<feature type="domain" description="Far11/STRP C-terminal" evidence="2">
    <location>
        <begin position="1568"/>
        <end position="2859"/>
    </location>
</feature>
<feature type="region of interest" description="Disordered" evidence="1">
    <location>
        <begin position="2003"/>
        <end position="2036"/>
    </location>
</feature>
<sequence>MESPPRLKALPGGEGGKGGARKADTVASLNPALSDILFLDDFFYAGEPKDFVSCLVIFFRLLRKHGEPGAKGKGFSSQEKSSVALSQVSTASPSPLPLVDCRPLIPLLLERLETTNQDQRYEAACALQCISLGCSAGDFRLSPEELVRRVRLNSKLLSDYGAYPCFVRYFESVLRTAIEQGGPQGDTGATLKTNFNSPCPSDDGNESGSELSVHFGRLQTEWVQGGGSADSANGDDEGERAKGRVEPAMLARQLRMALNLLYIYVSLHGEERDFNLLMESGGNSRSAQSGGISDPSAPPLLITLLFEATKAFADLSVVPIRKTLLLLFKSLCCLFCVSTDILQPRNVVRGIPVDSAPAALTSVRRLSERSGLDFELIAPMLKLEEETAEGEETDKEGEGGDASGEEGGETGKTGKVDEAESKEEKEKEEEREINGTGGEAGGQGAEGIAFDDDVMAGAGGKERGGGAGTDGVATGSGDSAGNSRLSALLKRIGASASNCKPLGGSDDETNTGGALLAKPPCPSPSPPSPPPQPGAETGSATAEASASSSSSTKVSLEDCRRVFELSSAKCLPCHQQLSWERQLAEVEDVLRESGGGILGRLDLLRACNGGRLKEFQAFTALVLHEEKIRQRHRGILPEAIREALEIMDRFTQDFLESYRFHSAEIDWLEETPFIRDVWRKYEKLRRERRKARFEKRRQREIRELRVAYMRDARDRRMREREGTVPSPGLGGEEEEAGNSSACSASAAASSSAAGTGGRVGKLRKGGGVSSTVPNKGAKGVVGEPSGLGPRRGRTETTASTGRGMGGGVSESEKAVSVGGGGGVNDADGEASASCDGDAASILSSEAAAVISNSPPPRMWQHPWSQPSATSASLSPYVGPTPGAVGLSAVGGEGEIPVSCGPLSVQERAYVSEFSAEERQAAETEIPSDIDAQGLDMVCRRFGVPLLSPPSRLLRHCTQAGHYDTVTLIKPGQYPQNACELEAMEDRLDIGDGDGQGGEGRGRGDGMASSLGGASERNQDHGADSADDEEDGDGDGERDPGCDEDTPDMSSSEDGATDVSDDGYLLPGNAAAAMGWGASAGVWADGGDGSGWDCERETAEKQKGGGGKGGRPKVQRSARGLGKVFRRLYVRNHPRLSQSVVMLLRILLTSCKNIQSYPGVVDLDRELEACRENEEALSAANSPELHSARTEHSRTCSSPPLSRSSRSIRDSFTAPLTPSPLPSPQRRSPHPSEGESLDGSHPREGEADGQGQDGGEVGEEEAEISMNDEADAEEVHVPLDEIDLLVKEKQVAGEEGEPTGGVLGTLEPEDSAAGFAGGTPGASTPGQKGDRERETEEERAQMDHAKELLDEQILSSPLAAPTARHHPSPRHTHSNAHPFHPIHHPHASSPQSLHATHGHHHHGQQRRSLTPPSKAALLAPVSYGSRVQSRRSTEGEFPPPVGSAPLSPLLRAAVAPPSPPLVGVAPGAGRVRSRSEDITLGGSSLRGGSQESSGVNLVSELGRLKGRSPSFGDDGGDLGMLLPPPVLIDGSGSGSPSAPSGSMEAAGQGAELDAATAAAAALTADVGDLRELMDTEESSAKEETGGEGEKLSAPDASATPKDDEGGNETTDEEEAKESAEEPRPDSAQASSAERGGSDVPDGGEEGGEEGAEGGETLPLGAAASTDGEEEVDDGMQILDDVADRLTPGNLSESSPEYLQAEATKHREILAAAVAGILLILLKRARYSPAPEQFSSLTQLIADSNGALVVLKYLNQDVISGGPPAPPPPGGAQGQQGNAQGQGGQQGEGQGQGQAQGHGQGQNPPGGAVEVLPAQSTPPLPVLSVLKNPNNWVKSGCFPAPNWNGVALLRLLRVLYFLTKDSPERIRKYLVHYKAPFVLRRLHRHEDRETQRVSMKLLKRQMRYLPKKWKQTNMRTVSSVYTCVPTAPIDDWLLFDAFGSLTTEGPNLVDFRNPNMTYNEQLAAVVGRRALRRKYEQSVQRRAKAIGELTHRLREETRALLSEISASASESEVEGGAEALRALEEDPGERREEDGDARRRLVIDAGGAIREAQAAIAAGVPPGTAMILPDSPLLATAVSTFNDPSNTSHSLHTVSRRTAPPVRGPSSASHLQDSDVASEQVEKEGAAEEGAETPAVPSAPTDSAEGGPVSSRAPEELLDRIASGTLDDPTVISEIQKVFKEMKPEELTALISHQGPSEGEQGGSALSVLLKKVLESAHEEESEEASTDLVLSGTAETSISSSSSSSSSDSAALVKTSGQEESEALALEGGEGTDQSKEKKGKKGSRYLASLSGWLKGYLSTSPASQQSAKAAAEGGAGGGIEDQKGEGEKEKEREGGDESPAPMARVAWVEQSLTASDTDVAAVSHQSVAAARGDGDGVLAAGSPPPRHSSSASSASGRSGSPVLRSAAFPESSLMSPWEWLQFVRTKGRIALDARGLEAMAVENPDASLNAQGQGIPAVTVWDSLFAKAESASREAEHILGHRALAAGAEQRWRLALQQLKKLEQLAVERKKQSVGGKKGKEGNAGQHETPVSKRREEDVLLTLLRQHWDGAPVPQMSSGEGDENEGRGGAGGVDEEAAGDGGDAVARGHDTTPAPKGSRGGEDGDREKSSRDGGGSPPFASLEEAAKGQRARGGRRGGRGRDGEDGDGQEDESDEGDGEAERGGRCARQHHRARRHLRESGRDGEGEGEGDDRSDSSSRSPRRDGGEGQGEGREGKEREEDEEGSSKRPLEGCVAEFVSRLFAPPLDPAALSPSSSAMPKSAIRALLDSGDPLLLLPSEISLPSIAQNTGQKSAQVGGVNVKHEGGDAVRGHAVSEPPPVHDIVSDIAAGGPASSNGGAVTFDGVRGQGEKETVLVRSDHFGLTTVGADTSTLFADDSRTAVADEECDRERERLLSQLLESGISGDEVLCLPIGSPLRAAYEEWLHREVLEGALGNGFGSTPELFPFPSRPRSMFWNDQEVLSLYEQTTAARPRFPLCNRGGASGRPPSRQAKGDYRMGSVLSPPSVSMTGSGVPPQTQSITRAASPVAEGGGEAAAGPGHHRMGGV</sequence>
<dbReference type="EMBL" id="CDMZ01000484">
    <property type="protein sequence ID" value="CEM15313.1"/>
    <property type="molecule type" value="Genomic_DNA"/>
</dbReference>
<feature type="compositionally biased region" description="Polar residues" evidence="1">
    <location>
        <begin position="1485"/>
        <end position="1495"/>
    </location>
</feature>
<dbReference type="PANTHER" id="PTHR13239">
    <property type="entry name" value="PROTEIN REQUIRED FOR HYPHAL ANASTOMOSIS HAM-2"/>
    <property type="match status" value="1"/>
</dbReference>
<feature type="region of interest" description="Disordered" evidence="1">
    <location>
        <begin position="2508"/>
        <end position="2730"/>
    </location>
</feature>
<feature type="non-terminal residue" evidence="3">
    <location>
        <position position="3047"/>
    </location>
</feature>
<feature type="compositionally biased region" description="Basic and acidic residues" evidence="1">
    <location>
        <begin position="1566"/>
        <end position="1591"/>
    </location>
</feature>
<feature type="region of interest" description="Disordered" evidence="1">
    <location>
        <begin position="987"/>
        <end position="1062"/>
    </location>
</feature>
<dbReference type="Pfam" id="PF11882">
    <property type="entry name" value="DUF3402"/>
    <property type="match status" value="1"/>
</dbReference>
<dbReference type="InterPro" id="IPR040185">
    <property type="entry name" value="Far11/STRP"/>
</dbReference>
<feature type="compositionally biased region" description="Basic residues" evidence="1">
    <location>
        <begin position="2665"/>
        <end position="2677"/>
    </location>
</feature>
<feature type="region of interest" description="Disordered" evidence="1">
    <location>
        <begin position="1173"/>
        <end position="1443"/>
    </location>
</feature>
<dbReference type="GO" id="GO:0005829">
    <property type="term" value="C:cytosol"/>
    <property type="evidence" value="ECO:0007669"/>
    <property type="project" value="TreeGrafter"/>
</dbReference>
<feature type="region of interest" description="Disordered" evidence="1">
    <location>
        <begin position="2082"/>
        <end position="2164"/>
    </location>
</feature>
<feature type="compositionally biased region" description="Pro residues" evidence="1">
    <location>
        <begin position="519"/>
        <end position="533"/>
    </location>
</feature>
<feature type="compositionally biased region" description="Gly residues" evidence="1">
    <location>
        <begin position="435"/>
        <end position="445"/>
    </location>
</feature>
<feature type="compositionally biased region" description="Basic and acidic residues" evidence="1">
    <location>
        <begin position="1327"/>
        <end position="1348"/>
    </location>
</feature>
<evidence type="ECO:0000259" key="2">
    <source>
        <dbReference type="SMART" id="SM01293"/>
    </source>
</evidence>
<feature type="compositionally biased region" description="Basic and acidic residues" evidence="1">
    <location>
        <begin position="1229"/>
        <end position="1245"/>
    </location>
</feature>
<feature type="compositionally biased region" description="Low complexity" evidence="1">
    <location>
        <begin position="470"/>
        <end position="479"/>
    </location>
</feature>
<protein>
    <recommendedName>
        <fullName evidence="2">Far11/STRP C-terminal domain-containing protein</fullName>
    </recommendedName>
</protein>
<feature type="compositionally biased region" description="Acidic residues" evidence="1">
    <location>
        <begin position="1024"/>
        <end position="1033"/>
    </location>
</feature>
<name>A0A0G4FMG3_9ALVE</name>
<feature type="region of interest" description="Disordered" evidence="1">
    <location>
        <begin position="2213"/>
        <end position="2282"/>
    </location>
</feature>
<feature type="region of interest" description="Disordered" evidence="1">
    <location>
        <begin position="2372"/>
        <end position="2402"/>
    </location>
</feature>
<feature type="compositionally biased region" description="Low complexity" evidence="1">
    <location>
        <begin position="2387"/>
        <end position="2401"/>
    </location>
</feature>
<feature type="compositionally biased region" description="Gly residues" evidence="1">
    <location>
        <begin position="1778"/>
        <end position="1798"/>
    </location>
</feature>
<dbReference type="InterPro" id="IPR021819">
    <property type="entry name" value="Far11/STRP_C"/>
</dbReference>
<feature type="region of interest" description="Disordered" evidence="1">
    <location>
        <begin position="1088"/>
        <end position="1116"/>
    </location>
</feature>
<feature type="compositionally biased region" description="Acidic residues" evidence="1">
    <location>
        <begin position="386"/>
        <end position="395"/>
    </location>
</feature>
<organism evidence="3">
    <name type="scientific">Chromera velia CCMP2878</name>
    <dbReference type="NCBI Taxonomy" id="1169474"/>
    <lineage>
        <taxon>Eukaryota</taxon>
        <taxon>Sar</taxon>
        <taxon>Alveolata</taxon>
        <taxon>Colpodellida</taxon>
        <taxon>Chromeraceae</taxon>
        <taxon>Chromera</taxon>
    </lineage>
</organism>
<feature type="compositionally biased region" description="Basic residues" evidence="1">
    <location>
        <begin position="1395"/>
        <end position="1404"/>
    </location>
</feature>
<evidence type="ECO:0000256" key="1">
    <source>
        <dbReference type="SAM" id="MobiDB-lite"/>
    </source>
</evidence>
<gene>
    <name evidence="3" type="ORF">Cvel_17787</name>
</gene>
<feature type="compositionally biased region" description="Polar residues" evidence="1">
    <location>
        <begin position="2297"/>
        <end position="2306"/>
    </location>
</feature>
<feature type="compositionally biased region" description="Acidic residues" evidence="1">
    <location>
        <begin position="1255"/>
        <end position="1271"/>
    </location>
</feature>
<feature type="compositionally biased region" description="Low complexity" evidence="1">
    <location>
        <begin position="737"/>
        <end position="753"/>
    </location>
</feature>
<feature type="region of interest" description="Disordered" evidence="1">
    <location>
        <begin position="496"/>
        <end position="551"/>
    </location>
</feature>
<feature type="compositionally biased region" description="Polar residues" evidence="1">
    <location>
        <begin position="2082"/>
        <end position="2091"/>
    </location>
</feature>
<feature type="compositionally biased region" description="Polar residues" evidence="1">
    <location>
        <begin position="3003"/>
        <end position="3023"/>
    </location>
</feature>
<feature type="compositionally biased region" description="Polar residues" evidence="1">
    <location>
        <begin position="190"/>
        <end position="199"/>
    </location>
</feature>
<feature type="compositionally biased region" description="Basic residues" evidence="1">
    <location>
        <begin position="1362"/>
        <end position="1385"/>
    </location>
</feature>
<feature type="compositionally biased region" description="Basic and acidic residues" evidence="1">
    <location>
        <begin position="2320"/>
        <end position="2335"/>
    </location>
</feature>
<feature type="compositionally biased region" description="Low complexity" evidence="1">
    <location>
        <begin position="534"/>
        <end position="551"/>
    </location>
</feature>
<reference evidence="3" key="1">
    <citation type="submission" date="2014-11" db="EMBL/GenBank/DDBJ databases">
        <authorList>
            <person name="Otto D Thomas"/>
            <person name="Naeem Raeece"/>
        </authorList>
    </citation>
    <scope>NUCLEOTIDE SEQUENCE</scope>
</reference>
<feature type="region of interest" description="Disordered" evidence="1">
    <location>
        <begin position="715"/>
        <end position="820"/>
    </location>
</feature>
<dbReference type="PANTHER" id="PTHR13239:SF4">
    <property type="entry name" value="AT25231P"/>
    <property type="match status" value="1"/>
</dbReference>